<dbReference type="Pfam" id="PF03914">
    <property type="entry name" value="CBF"/>
    <property type="match status" value="1"/>
</dbReference>
<dbReference type="AlphaFoldDB" id="A0AAD5T3N0"/>
<reference evidence="8" key="1">
    <citation type="submission" date="2020-05" db="EMBL/GenBank/DDBJ databases">
        <title>Phylogenomic resolution of chytrid fungi.</title>
        <authorList>
            <person name="Stajich J.E."/>
            <person name="Amses K."/>
            <person name="Simmons R."/>
            <person name="Seto K."/>
            <person name="Myers J."/>
            <person name="Bonds A."/>
            <person name="Quandt C.A."/>
            <person name="Barry K."/>
            <person name="Liu P."/>
            <person name="Grigoriev I."/>
            <person name="Longcore J.E."/>
            <person name="James T.Y."/>
        </authorList>
    </citation>
    <scope>NUCLEOTIDE SEQUENCE</scope>
    <source>
        <strain evidence="8">JEL0513</strain>
    </source>
</reference>
<evidence type="ECO:0000259" key="7">
    <source>
        <dbReference type="Pfam" id="PF07540"/>
    </source>
</evidence>
<evidence type="ECO:0000256" key="5">
    <source>
        <dbReference type="SAM" id="MobiDB-lite"/>
    </source>
</evidence>
<feature type="compositionally biased region" description="Acidic residues" evidence="5">
    <location>
        <begin position="910"/>
        <end position="945"/>
    </location>
</feature>
<dbReference type="SUPFAM" id="SSF48371">
    <property type="entry name" value="ARM repeat"/>
    <property type="match status" value="1"/>
</dbReference>
<feature type="region of interest" description="Disordered" evidence="5">
    <location>
        <begin position="64"/>
        <end position="123"/>
    </location>
</feature>
<dbReference type="PANTHER" id="PTHR14428:SF5">
    <property type="entry name" value="NUCLEOLAR COMPLEX PROTEIN 3 HOMOLOG"/>
    <property type="match status" value="1"/>
</dbReference>
<feature type="domain" description="Nucleolar complex-associated protein 3 N-terminal" evidence="7">
    <location>
        <begin position="225"/>
        <end position="315"/>
    </location>
</feature>
<feature type="region of interest" description="Disordered" evidence="5">
    <location>
        <begin position="908"/>
        <end position="958"/>
    </location>
</feature>
<gene>
    <name evidence="8" type="primary">NOC3L</name>
    <name evidence="8" type="ORF">HK100_010450</name>
</gene>
<comment type="caution">
    <text evidence="8">The sequence shown here is derived from an EMBL/GenBank/DDBJ whole genome shotgun (WGS) entry which is preliminary data.</text>
</comment>
<organism evidence="8 9">
    <name type="scientific">Physocladia obscura</name>
    <dbReference type="NCBI Taxonomy" id="109957"/>
    <lineage>
        <taxon>Eukaryota</taxon>
        <taxon>Fungi</taxon>
        <taxon>Fungi incertae sedis</taxon>
        <taxon>Chytridiomycota</taxon>
        <taxon>Chytridiomycota incertae sedis</taxon>
        <taxon>Chytridiomycetes</taxon>
        <taxon>Chytridiales</taxon>
        <taxon>Chytriomycetaceae</taxon>
        <taxon>Physocladia</taxon>
    </lineage>
</organism>
<keyword evidence="3" id="KW-0175">Coiled coil</keyword>
<dbReference type="GO" id="GO:0006270">
    <property type="term" value="P:DNA replication initiation"/>
    <property type="evidence" value="ECO:0007669"/>
    <property type="project" value="TreeGrafter"/>
</dbReference>
<dbReference type="PANTHER" id="PTHR14428">
    <property type="entry name" value="NUCLEOLAR COMPLEX PROTEIN 3"/>
    <property type="match status" value="1"/>
</dbReference>
<evidence type="ECO:0000313" key="9">
    <source>
        <dbReference type="Proteomes" id="UP001211907"/>
    </source>
</evidence>
<dbReference type="InterPro" id="IPR016024">
    <property type="entry name" value="ARM-type_fold"/>
</dbReference>
<feature type="domain" description="CCAAT-binding factor" evidence="6">
    <location>
        <begin position="642"/>
        <end position="757"/>
    </location>
</feature>
<dbReference type="Pfam" id="PF07540">
    <property type="entry name" value="NOC3p"/>
    <property type="match status" value="1"/>
</dbReference>
<feature type="region of interest" description="Disordered" evidence="5">
    <location>
        <begin position="438"/>
        <end position="469"/>
    </location>
</feature>
<dbReference type="Proteomes" id="UP001211907">
    <property type="component" value="Unassembled WGS sequence"/>
</dbReference>
<evidence type="ECO:0000313" key="8">
    <source>
        <dbReference type="EMBL" id="KAJ3126073.1"/>
    </source>
</evidence>
<evidence type="ECO:0000259" key="6">
    <source>
        <dbReference type="Pfam" id="PF03914"/>
    </source>
</evidence>
<protein>
    <submittedName>
        <fullName evidence="8">Nucleolar complex protein 3</fullName>
    </submittedName>
</protein>
<evidence type="ECO:0000256" key="3">
    <source>
        <dbReference type="ARBA" id="ARBA00023054"/>
    </source>
</evidence>
<dbReference type="InterPro" id="IPR005612">
    <property type="entry name" value="CCAAT-binding_factor"/>
</dbReference>
<proteinExistence type="inferred from homology"/>
<keyword evidence="9" id="KW-1185">Reference proteome</keyword>
<sequence>MNLTFCLNQRKKSFVVPQPSLPNFDDDDDMVDDADMDAGDLLEEYGAYAGFLRDLNPVALTKNQEVADNRRRIKTHVSNDDDDSNQEDEDDSNDDDGEDEQDSDEEQDYEQAPRSTQNDWKADSVEFKRLPAFGTDGKIIRLDNQKKALLPREELDLAKEKQEKVKAVKEQEAVEKQDIQLARKEEKKKKKDASKTEKTKGEAVAATLRASTLSPKERIQARWDAQETLAELASDIIQNPEDNLGNLKQMYQITGAHDPVIQKLGLLSQLTVFRDIIPGYRIRPLTDAEKAVTVTKDVRKIRDFEEGLLSHYQYYLQQLESSLRRNCSQGAGCDSSIAIVAIQCMSELLTTLTHFNFRVNLLSAIVSKMGTKSPVQVGAIACNAICKLFDMDISGEPSLEAVKLVARMIKNKEYKVDESVLKTFLHLRLKDEMVAPANSAAGEEAAKKKKIEDSRKRKSERNAAAHVSKKMRKVVKKDNEIASELKEAEATYSHEEKQKNHSETLKFVFLTYFRILKNAESSPLVPSVLEGLSNFGHLINVDFFADILALLKKLTITQYQSYVDGTSFSSAKTSLHCIVAALLLLSGQGDAINIDLKDFNMSTYCQMSRLPMSVDSSDAKIVDGADEVRIGVENEKIVKRMSDVHSRSEIELVLMGLDLLFCRKKQIQIDRCAAFIKRLATVSLHLKPNAVLACLSLQRALLVKHSKLQQLLDPEERLGTGVYKPFLDDAELCNPFATNLWELSLLMNHYHPTVRSFSKHVANTTSSTSGGVTGTKSLPTDLNLNPTIFLKKFNTTPEYPTPTFVFVPPVTEPNAITTAIKKRRENAKLNLTKSLADGPAIIDPSEFLIGIEDVEQKDVLKSSNVLSKSVVTYDIVGDSCGDKVLDALVRRERRLRKLVEISKELQIDLLPEDDDEEDEEGGEEDAEDEQNDEFEEEEGEEEDDNTFPAASFLGKKSGMNGAQRAETFIASLKRR</sequence>
<accession>A0AAD5T3N0</accession>
<dbReference type="EMBL" id="JADGJH010000577">
    <property type="protein sequence ID" value="KAJ3126073.1"/>
    <property type="molecule type" value="Genomic_DNA"/>
</dbReference>
<evidence type="ECO:0000256" key="1">
    <source>
        <dbReference type="ARBA" id="ARBA00004604"/>
    </source>
</evidence>
<feature type="compositionally biased region" description="Basic and acidic residues" evidence="5">
    <location>
        <begin position="444"/>
        <end position="463"/>
    </location>
</feature>
<dbReference type="GO" id="GO:0003682">
    <property type="term" value="F:chromatin binding"/>
    <property type="evidence" value="ECO:0007669"/>
    <property type="project" value="TreeGrafter"/>
</dbReference>
<feature type="region of interest" description="Disordered" evidence="5">
    <location>
        <begin position="184"/>
        <end position="203"/>
    </location>
</feature>
<evidence type="ECO:0000256" key="2">
    <source>
        <dbReference type="ARBA" id="ARBA00007797"/>
    </source>
</evidence>
<evidence type="ECO:0000256" key="4">
    <source>
        <dbReference type="ARBA" id="ARBA00023242"/>
    </source>
</evidence>
<dbReference type="GO" id="GO:0005730">
    <property type="term" value="C:nucleolus"/>
    <property type="evidence" value="ECO:0007669"/>
    <property type="project" value="UniProtKB-SubCell"/>
</dbReference>
<name>A0AAD5T3N0_9FUNG</name>
<comment type="similarity">
    <text evidence="2">Belongs to the CBF/MAK21 family.</text>
</comment>
<feature type="compositionally biased region" description="Acidic residues" evidence="5">
    <location>
        <begin position="80"/>
        <end position="109"/>
    </location>
</feature>
<dbReference type="InterPro" id="IPR011501">
    <property type="entry name" value="Noc3_N"/>
</dbReference>
<keyword evidence="4" id="KW-0539">Nucleus</keyword>
<dbReference type="InterPro" id="IPR016903">
    <property type="entry name" value="Nucleolar_cplx-assoc_3"/>
</dbReference>
<comment type="subcellular location">
    <subcellularLocation>
        <location evidence="1">Nucleus</location>
        <location evidence="1">Nucleolus</location>
    </subcellularLocation>
</comment>